<evidence type="ECO:0000313" key="3">
    <source>
        <dbReference type="Proteomes" id="UP001165065"/>
    </source>
</evidence>
<organism evidence="2 3">
    <name type="scientific">Triparma columacea</name>
    <dbReference type="NCBI Taxonomy" id="722753"/>
    <lineage>
        <taxon>Eukaryota</taxon>
        <taxon>Sar</taxon>
        <taxon>Stramenopiles</taxon>
        <taxon>Ochrophyta</taxon>
        <taxon>Bolidophyceae</taxon>
        <taxon>Parmales</taxon>
        <taxon>Triparmaceae</taxon>
        <taxon>Triparma</taxon>
    </lineage>
</organism>
<evidence type="ECO:0000313" key="2">
    <source>
        <dbReference type="EMBL" id="GMI46674.1"/>
    </source>
</evidence>
<evidence type="ECO:0000256" key="1">
    <source>
        <dbReference type="SAM" id="MobiDB-lite"/>
    </source>
</evidence>
<protein>
    <submittedName>
        <fullName evidence="2">Uncharacterized protein</fullName>
    </submittedName>
</protein>
<proteinExistence type="predicted"/>
<gene>
    <name evidence="2" type="ORF">TrCOL_g1624</name>
</gene>
<keyword evidence="3" id="KW-1185">Reference proteome</keyword>
<feature type="compositionally biased region" description="Low complexity" evidence="1">
    <location>
        <begin position="1"/>
        <end position="13"/>
    </location>
</feature>
<dbReference type="EMBL" id="BRYA01000310">
    <property type="protein sequence ID" value="GMI46674.1"/>
    <property type="molecule type" value="Genomic_DNA"/>
</dbReference>
<reference evidence="3" key="1">
    <citation type="journal article" date="2023" name="Commun. Biol.">
        <title>Genome analysis of Parmales, the sister group of diatoms, reveals the evolutionary specialization of diatoms from phago-mixotrophs to photoautotrophs.</title>
        <authorList>
            <person name="Ban H."/>
            <person name="Sato S."/>
            <person name="Yoshikawa S."/>
            <person name="Yamada K."/>
            <person name="Nakamura Y."/>
            <person name="Ichinomiya M."/>
            <person name="Sato N."/>
            <person name="Blanc-Mathieu R."/>
            <person name="Endo H."/>
            <person name="Kuwata A."/>
            <person name="Ogata H."/>
        </authorList>
    </citation>
    <scope>NUCLEOTIDE SEQUENCE [LARGE SCALE GENOMIC DNA]</scope>
</reference>
<comment type="caution">
    <text evidence="2">The sequence shown here is derived from an EMBL/GenBank/DDBJ whole genome shotgun (WGS) entry which is preliminary data.</text>
</comment>
<dbReference type="Proteomes" id="UP001165065">
    <property type="component" value="Unassembled WGS sequence"/>
</dbReference>
<accession>A0A9W7LDM1</accession>
<dbReference type="AlphaFoldDB" id="A0A9W7LDM1"/>
<sequence>MFSFTNLNPLGLLGPSGGEVVEYDPWEASTASASIPEPALTDMGSEDSYPPSEDDEAPAPAFPEKIPRKSPRVGVQRPARFGGVKRGVAASPATAQATMRKSKRIEVKDAVCRRNSAKRSEVFVDPKIYGRDTGILPSD</sequence>
<name>A0A9W7LDM1_9STRA</name>
<feature type="region of interest" description="Disordered" evidence="1">
    <location>
        <begin position="1"/>
        <end position="101"/>
    </location>
</feature>